<keyword evidence="3" id="KW-0614">Plasmid</keyword>
<feature type="compositionally biased region" description="Basic and acidic residues" evidence="1">
    <location>
        <begin position="297"/>
        <end position="314"/>
    </location>
</feature>
<dbReference type="RefSeq" id="WP_172687986.1">
    <property type="nucleotide sequence ID" value="NZ_KU896918.1"/>
</dbReference>
<sequence length="443" mass="51597">MATIGKITTASSGSAAIDYAYGRNKMPAATKDWLKQQGVDPATVEQLQNRAVVMSGLNVDPEYAKTQMKATRMAFSTRGKQTTRVIQSFPTIDLDPADPHDWQTANQLGLELAKQAFPDYQVAVYTQLDGKGHKLHNHIIVNMPNIRTGEKYHEHQSWQRLSRINDEISQEHNLSIIDRNTRAPERRTMAEWQLNAKNEYVWKDDLRRRIDKAILESSKNSYKDFSEHLTQSGIIIHDRGKNFSYEFLDADKKHRRARGKTLGADYEKETILNELERQNRQPATELPRLIEPNRQIEQRKRAVESREPISESRKRTTAKSGQSVDSLTIAIGRTRQTARTVANNLNKQNSRKQRFRERITSFTKRFREIGHQINQFIQRLDCYNRTVNNFQQRLKADQQAKQQAFQSFQQRFEADQKVQKQHELEQQQLNKSFPIEEDHGIER</sequence>
<evidence type="ECO:0000256" key="1">
    <source>
        <dbReference type="SAM" id="MobiDB-lite"/>
    </source>
</evidence>
<feature type="compositionally biased region" description="Basic and acidic residues" evidence="1">
    <location>
        <begin position="434"/>
        <end position="443"/>
    </location>
</feature>
<dbReference type="EMBL" id="KU896918">
    <property type="protein sequence ID" value="AOF43528.1"/>
    <property type="molecule type" value="Genomic_DNA"/>
</dbReference>
<dbReference type="Pfam" id="PF03432">
    <property type="entry name" value="Relaxase"/>
    <property type="match status" value="1"/>
</dbReference>
<gene>
    <name evidence="3" type="primary">mobA</name>
</gene>
<dbReference type="AlphaFoldDB" id="A0A1B3IR21"/>
<feature type="region of interest" description="Disordered" evidence="1">
    <location>
        <begin position="416"/>
        <end position="443"/>
    </location>
</feature>
<evidence type="ECO:0000259" key="2">
    <source>
        <dbReference type="Pfam" id="PF03432"/>
    </source>
</evidence>
<reference evidence="3" key="2">
    <citation type="journal article" date="2016" name="FEBS Lett.">
        <title>Bacteriocin ASM1 is an O/S-diglycosylated, plasmid-encoded orthologue of glycocin F.</title>
        <authorList>
            <person name="Man P."/>
            <person name="Main P."/>
            <person name="Hata T."/>
            <person name="Loo T.S."/>
            <person name="Havlicek V."/>
            <person name="Patchett M.L."/>
            <person name="Norris G.E."/>
        </authorList>
    </citation>
    <scope>NUCLEOTIDE SEQUENCE</scope>
    <source>
        <strain evidence="3">A-1</strain>
        <plasmid evidence="3">pA1_ASM1</plasmid>
    </source>
</reference>
<feature type="compositionally biased region" description="Basic and acidic residues" evidence="1">
    <location>
        <begin position="416"/>
        <end position="425"/>
    </location>
</feature>
<geneLocation type="plasmid" evidence="3">
    <name>pA1_ASM1</name>
</geneLocation>
<proteinExistence type="predicted"/>
<dbReference type="InterPro" id="IPR005094">
    <property type="entry name" value="Endonuclease_MobA/VirD2"/>
</dbReference>
<protein>
    <submittedName>
        <fullName evidence="3">Relaxase superfamily protein</fullName>
    </submittedName>
</protein>
<feature type="domain" description="MobA/VirD2-like nuclease" evidence="2">
    <location>
        <begin position="47"/>
        <end position="174"/>
    </location>
</feature>
<feature type="region of interest" description="Disordered" evidence="1">
    <location>
        <begin position="297"/>
        <end position="325"/>
    </location>
</feature>
<reference evidence="3" key="1">
    <citation type="journal article" date="2010" name="Int. J. Food Microbiol.">
        <title>Isolation and characterization of plantaricin ASM1: a new bacteriocin produced by Lactobacillus plantarum A-1.</title>
        <authorList>
            <person name="Hata T."/>
            <person name="Tanaka R."/>
            <person name="Ohmomo S."/>
        </authorList>
    </citation>
    <scope>NUCLEOTIDE SEQUENCE</scope>
    <source>
        <strain evidence="3">A-1</strain>
        <plasmid evidence="3">pA1_ASM1</plasmid>
    </source>
</reference>
<organism evidence="3">
    <name type="scientific">Lactiplantibacillus plantarum</name>
    <name type="common">Lactobacillus plantarum</name>
    <dbReference type="NCBI Taxonomy" id="1590"/>
    <lineage>
        <taxon>Bacteria</taxon>
        <taxon>Bacillati</taxon>
        <taxon>Bacillota</taxon>
        <taxon>Bacilli</taxon>
        <taxon>Lactobacillales</taxon>
        <taxon>Lactobacillaceae</taxon>
        <taxon>Lactiplantibacillus</taxon>
    </lineage>
</organism>
<evidence type="ECO:0000313" key="3">
    <source>
        <dbReference type="EMBL" id="AOF43528.1"/>
    </source>
</evidence>
<accession>A0A1B3IR21</accession>
<name>A0A1B3IR21_LACPN</name>